<accession>A0A225E4Z9</accession>
<gene>
    <name evidence="2" type="ORF">FRUB_01507</name>
</gene>
<organism evidence="2 3">
    <name type="scientific">Fimbriiglobus ruber</name>
    <dbReference type="NCBI Taxonomy" id="1908690"/>
    <lineage>
        <taxon>Bacteria</taxon>
        <taxon>Pseudomonadati</taxon>
        <taxon>Planctomycetota</taxon>
        <taxon>Planctomycetia</taxon>
        <taxon>Gemmatales</taxon>
        <taxon>Gemmataceae</taxon>
        <taxon>Fimbriiglobus</taxon>
    </lineage>
</organism>
<feature type="compositionally biased region" description="Basic and acidic residues" evidence="1">
    <location>
        <begin position="1"/>
        <end position="26"/>
    </location>
</feature>
<comment type="caution">
    <text evidence="2">The sequence shown here is derived from an EMBL/GenBank/DDBJ whole genome shotgun (WGS) entry which is preliminary data.</text>
</comment>
<keyword evidence="3" id="KW-1185">Reference proteome</keyword>
<name>A0A225E4Z9_9BACT</name>
<evidence type="ECO:0000313" key="2">
    <source>
        <dbReference type="EMBL" id="OWK45176.1"/>
    </source>
</evidence>
<reference evidence="3" key="1">
    <citation type="submission" date="2017-06" db="EMBL/GenBank/DDBJ databases">
        <title>Genome analysis of Fimbriiglobus ruber SP5, the first member of the order Planctomycetales with confirmed chitinolytic capability.</title>
        <authorList>
            <person name="Ravin N.V."/>
            <person name="Rakitin A.L."/>
            <person name="Ivanova A.A."/>
            <person name="Beletsky A.V."/>
            <person name="Kulichevskaya I.S."/>
            <person name="Mardanov A.V."/>
            <person name="Dedysh S.N."/>
        </authorList>
    </citation>
    <scope>NUCLEOTIDE SEQUENCE [LARGE SCALE GENOMIC DNA]</scope>
    <source>
        <strain evidence="3">SP5</strain>
    </source>
</reference>
<feature type="region of interest" description="Disordered" evidence="1">
    <location>
        <begin position="1"/>
        <end position="37"/>
    </location>
</feature>
<dbReference type="EMBL" id="NIDE01000002">
    <property type="protein sequence ID" value="OWK45176.1"/>
    <property type="molecule type" value="Genomic_DNA"/>
</dbReference>
<sequence>MKPEGRRRLTSGRPERGGDHAPDLGRRPNIVSSRWRA</sequence>
<protein>
    <submittedName>
        <fullName evidence="2">Uncharacterized protein</fullName>
    </submittedName>
</protein>
<proteinExistence type="predicted"/>
<dbReference type="AlphaFoldDB" id="A0A225E4Z9"/>
<dbReference type="Proteomes" id="UP000214646">
    <property type="component" value="Unassembled WGS sequence"/>
</dbReference>
<evidence type="ECO:0000313" key="3">
    <source>
        <dbReference type="Proteomes" id="UP000214646"/>
    </source>
</evidence>
<evidence type="ECO:0000256" key="1">
    <source>
        <dbReference type="SAM" id="MobiDB-lite"/>
    </source>
</evidence>